<evidence type="ECO:0008006" key="3">
    <source>
        <dbReference type="Google" id="ProtNLM"/>
    </source>
</evidence>
<evidence type="ECO:0000313" key="1">
    <source>
        <dbReference type="EMBL" id="SHK04854.1"/>
    </source>
</evidence>
<proteinExistence type="predicted"/>
<dbReference type="AlphaFoldDB" id="A0A1M6PA93"/>
<dbReference type="EMBL" id="FQZE01000055">
    <property type="protein sequence ID" value="SHK04854.1"/>
    <property type="molecule type" value="Genomic_DNA"/>
</dbReference>
<organism evidence="1 2">
    <name type="scientific">Tangfeifania diversioriginum</name>
    <dbReference type="NCBI Taxonomy" id="1168035"/>
    <lineage>
        <taxon>Bacteria</taxon>
        <taxon>Pseudomonadati</taxon>
        <taxon>Bacteroidota</taxon>
        <taxon>Bacteroidia</taxon>
        <taxon>Marinilabiliales</taxon>
        <taxon>Prolixibacteraceae</taxon>
        <taxon>Tangfeifania</taxon>
    </lineage>
</organism>
<accession>A0A1M6PA93</accession>
<dbReference type="OrthoDB" id="1123145at2"/>
<keyword evidence="2" id="KW-1185">Reference proteome</keyword>
<dbReference type="Proteomes" id="UP000184050">
    <property type="component" value="Unassembled WGS sequence"/>
</dbReference>
<reference evidence="1 2" key="1">
    <citation type="submission" date="2016-11" db="EMBL/GenBank/DDBJ databases">
        <authorList>
            <person name="Jaros S."/>
            <person name="Januszkiewicz K."/>
            <person name="Wedrychowicz H."/>
        </authorList>
    </citation>
    <scope>NUCLEOTIDE SEQUENCE [LARGE SCALE GENOMIC DNA]</scope>
    <source>
        <strain evidence="1 2">DSM 27063</strain>
    </source>
</reference>
<sequence length="81" mass="9384">MNSAEIKLDLFRRIDNLSGADLKRNYDKILALLNATTKYKLNPKERKAVEEAIEERKTGNSMTHKQVLAEAKQKYSNLKFE</sequence>
<evidence type="ECO:0000313" key="2">
    <source>
        <dbReference type="Proteomes" id="UP000184050"/>
    </source>
</evidence>
<protein>
    <recommendedName>
        <fullName evidence="3">Addiction module component</fullName>
    </recommendedName>
</protein>
<dbReference type="RefSeq" id="WP_073173965.1">
    <property type="nucleotide sequence ID" value="NZ_FQZE01000055.1"/>
</dbReference>
<gene>
    <name evidence="1" type="ORF">SAMN05444280_1556</name>
</gene>
<name>A0A1M6PA93_9BACT</name>